<dbReference type="GeneID" id="113399150"/>
<feature type="repeat" description="LDL-receptor class B" evidence="27">
    <location>
        <begin position="896"/>
        <end position="941"/>
    </location>
</feature>
<feature type="disulfide bond" evidence="26">
    <location>
        <begin position="1185"/>
        <end position="1200"/>
    </location>
</feature>
<feature type="region of interest" description="Disordered" evidence="28">
    <location>
        <begin position="59"/>
        <end position="80"/>
    </location>
</feature>
<keyword evidence="11" id="KW-1003">Cell membrane</keyword>
<dbReference type="PROSITE" id="PS51120">
    <property type="entry name" value="LDLRB"/>
    <property type="match status" value="3"/>
</dbReference>
<keyword evidence="14 30" id="KW-0732">Signal</keyword>
<dbReference type="InterPro" id="IPR031777">
    <property type="entry name" value="Sortilin_C"/>
</dbReference>
<dbReference type="PROSITE" id="PS50853">
    <property type="entry name" value="FN3"/>
    <property type="match status" value="1"/>
</dbReference>
<dbReference type="CDD" id="cd00063">
    <property type="entry name" value="FN3"/>
    <property type="match status" value="3"/>
</dbReference>
<evidence type="ECO:0000256" key="13">
    <source>
        <dbReference type="ARBA" id="ARBA00022583"/>
    </source>
</evidence>
<evidence type="ECO:0000256" key="30">
    <source>
        <dbReference type="SAM" id="SignalP"/>
    </source>
</evidence>
<dbReference type="FunFam" id="4.10.400.10:FF:000034">
    <property type="entry name" value="Low-density lipoprotein receptor-related protein 2"/>
    <property type="match status" value="2"/>
</dbReference>
<evidence type="ECO:0000256" key="4">
    <source>
        <dbReference type="ARBA" id="ARBA00004251"/>
    </source>
</evidence>
<dbReference type="InterPro" id="IPR006581">
    <property type="entry name" value="VPS10"/>
</dbReference>
<dbReference type="SUPFAM" id="SSF49265">
    <property type="entry name" value="Fibronectin type III"/>
    <property type="match status" value="2"/>
</dbReference>
<evidence type="ECO:0000256" key="8">
    <source>
        <dbReference type="ARBA" id="ARBA00007041"/>
    </source>
</evidence>
<dbReference type="SMART" id="SM00135">
    <property type="entry name" value="LY"/>
    <property type="match status" value="5"/>
</dbReference>
<dbReference type="SMART" id="SM00602">
    <property type="entry name" value="VPS10"/>
    <property type="match status" value="1"/>
</dbReference>
<evidence type="ECO:0000256" key="6">
    <source>
        <dbReference type="ARBA" id="ARBA00004480"/>
    </source>
</evidence>
<keyword evidence="21" id="KW-0675">Receptor</keyword>
<dbReference type="Proteomes" id="UP001652626">
    <property type="component" value="Chromosome 15"/>
</dbReference>
<feature type="disulfide bond" evidence="26">
    <location>
        <begin position="1166"/>
        <end position="1178"/>
    </location>
</feature>
<dbReference type="PRINTS" id="PR00261">
    <property type="entry name" value="LDLRECEPTOR"/>
</dbReference>
<evidence type="ECO:0000256" key="15">
    <source>
        <dbReference type="ARBA" id="ARBA00022737"/>
    </source>
</evidence>
<feature type="disulfide bond" evidence="26">
    <location>
        <begin position="1318"/>
        <end position="1330"/>
    </location>
</feature>
<dbReference type="Gene3D" id="2.10.70.80">
    <property type="match status" value="1"/>
</dbReference>
<feature type="disulfide bond" evidence="26">
    <location>
        <begin position="1173"/>
        <end position="1191"/>
    </location>
</feature>
<dbReference type="SUPFAM" id="SSF110296">
    <property type="entry name" value="Oligoxyloglucan reducing end-specific cellobiohydrolase"/>
    <property type="match status" value="1"/>
</dbReference>
<dbReference type="Pfam" id="PF00058">
    <property type="entry name" value="Ldl_recept_b"/>
    <property type="match status" value="2"/>
</dbReference>
<dbReference type="SMART" id="SM00192">
    <property type="entry name" value="LDLa"/>
    <property type="match status" value="9"/>
</dbReference>
<feature type="disulfide bond" evidence="26">
    <location>
        <begin position="1437"/>
        <end position="1452"/>
    </location>
</feature>
<dbReference type="OrthoDB" id="443634at2759"/>
<comment type="subcellular location">
    <subcellularLocation>
        <location evidence="4">Cell membrane</location>
        <topology evidence="4">Single-pass type I membrane protein</topology>
    </subcellularLocation>
    <subcellularLocation>
        <location evidence="3">Cytoplasmic vesicle</location>
        <location evidence="3">Secretory vesicle membrane</location>
        <topology evidence="3">Single-pass type I membrane protein</topology>
    </subcellularLocation>
    <subcellularLocation>
        <location evidence="2">Early endosome membrane</location>
        <topology evidence="2">Single-pass type I membrane protein</topology>
    </subcellularLocation>
    <subcellularLocation>
        <location evidence="1">Endoplasmic reticulum membrane</location>
        <topology evidence="1">Single-pass type I membrane protein</topology>
    </subcellularLocation>
    <subcellularLocation>
        <location evidence="7">Endosome</location>
        <location evidence="7">Multivesicular body membrane</location>
        <topology evidence="7">Single-pass type I membrane protein</topology>
    </subcellularLocation>
    <subcellularLocation>
        <location evidence="5">Golgi apparatus</location>
        <location evidence="5">trans-Golgi network membrane</location>
        <topology evidence="5">Single-pass type I membrane protein</topology>
    </subcellularLocation>
    <subcellularLocation>
        <location evidence="6">Recycling endosome membrane</location>
        <topology evidence="6">Single-pass type I membrane protein</topology>
    </subcellularLocation>
</comment>
<feature type="disulfide bond" evidence="26">
    <location>
        <begin position="1482"/>
        <end position="1497"/>
    </location>
</feature>
<evidence type="ECO:0000256" key="1">
    <source>
        <dbReference type="ARBA" id="ARBA00004115"/>
    </source>
</evidence>
<sequence length="2170" mass="243546">MLPALGFKISFIAVVNIISCVLGVQHYDYPAVNLYVAEPHNNHNQKITVINRITEENTSAALERKKRDASTTPPPPLETHKNISSWTTHLNDGHQQLMVHWVGEGSDVIICLARDSTSRNKGVASSSALYISYDYGKNFTNKTEVFRLGDDADSGYAQLDKFFNHPKYPEFCVFVDSTNKKLYYTQDNGRTIHRSDLSFHPSELAFDEEIPNRYVILDKVNSTRNLYMTLDGGKTFKMIQSYVKMFFWPSGPGFSKIFYVERWKPGGNSTVLSVNDPTNMANAHELFTDAKDFQIKGDFMFATKQSKEKNSLDLYISHQRGPFFKAEFQTELDLSKFHIADVTDKRIFVSVMHTENLANLYVSEISRNFTQYNFVLSLEHILSYFPDGNWKDSWLEDVTEDPFTDLYRVEGLKGIYIASKVNFKTQASNIEPEHLVSLITFDHGVTWSPIKPPTEDENGKPLNCHIENSCRLHLCQKFSQLYPVTSQPGKVINTDMRSASIMSSKSVPGVIMATGVLGKSLKGIPGVYLSRDAGLTWKRILKDYYFFNYGDHGGVLVAVKYFKSRGETRRILYSTNEGLEWNSYEFNSDDLRIYGLMTEPGENTTTFTMFGSENAQHQWIIITIDLLNTFPRNCTEDDYKFWSLTSPNSTVSCVLGTRDTFQRRLAHTNCYNGVGYERPVKKEVCECSRRDYECDFGFVLSNNVCIRNQSLNYDPYAVSPDCRPGTSYYRTKGYRKIDGDMCRISYYMPYEPEMVPCPLEEPTEFILVALRDKIARIDLSDNSTVIPVQGQRNIVAIEFDMKNNCIYWADIEVDKISRQCFGNGNTQEVVVDTDLASIEGMALDWISNVLFFVDGMRKKIEAVRTDLTSQGRMRATILNSTILSKPRGIAVHPRAGYLFWTDWDRYSPSVSRSNLDGTDVKKLFTRPIVQWPNGITIDQMADRIYWVDAMEDYIASADLNGQYFRRILWNDEKVSHPFAVAVLKNKMYWDDWKAKSIFIADKDTGANIVTINDNLSGLMDLKVFAYFMQHGTNACSYKNTSCDTLCLGGPGNSFSCLCPDGFKRLNGKCMCPNGMEPAPNMTCPKQAGTCATHEFTCKNGMCIASTWRCDGNDDCGDLSDEAGCLCAPPLVACDDDAHCYLPPWRCDGDVDCVDMSDEKDCNKKNCTETQYQCANGNCIEKRWVCDGDNDCKDGSDERNCTQNIPKRPESMSCDSHAFRCHDDTNPLCIPDSWVCDGERDCPGGDDETEDRCRNSSCAPYMFRCPSGKCIFMSWVCDGENDCSDVQMSDEINCASIGHTKLIPRPSVEPPNFSNNGSCLDWMFKCENGNCLPYWWRCDGIDDCGDNSDELACGLVVPEKPIVSPEHDATKHKCSKNQFTCAPGVCIPLSWVCDKMADCADGADERSCPATTGGAARCPADSTPCADGRACVRDEQLCDGVAQCADRSDEAYCGSKHKSGGNCPSRYFQCDDGRKCLWQVKVCNGVQDCYDGSDEANCTNEAKQSQFYQFLSIGVDQTSINSSSFLISCWLAQQKSVLYSFLPSIAKVTEGVWRNMTWTNDSVYRFIDLEPYTEYNVTVYVKDSKSNKVYPSMKYVSTRTGEGMPSAPRRVSVRQQTGRRLRVLWDAPARAAGELQHYTVYYVPPLPPVETSVPAPDNHQAVSVVLEGYFKPDTNYSIWVTATNNALTSASTEICNITFDDAGDVDDVVNASVSRPTPSSVFLQWHKLRGVEGYIVETRLPFQYPKLEAIRTKDNKVNITNLPPGVKLFIDIKAFKNTTVGDPFTIPLVTEGAPDETLNVTAVLFKEKRTSVQLTWSPPIGARYKNKELEYEVHYSNVMKWRTNHTRIVTKNTSVLVEGLHACETYVFSAALRGGPLAGLKEIVTRENPKAPIKNLNFAYNAKKELHIFWNANCDIIKEPIAYRLDITELTRNRVSRYELRASKNVSLAHVVQNVPLGARFNICVYASEKGAAQTCAPVRAGEVEPPRAVMAWLSPNGHVMVSWQHPDDNSSVRKHKYQILVSQKEIPEDILHPTEDIRTAEAEFSPLIMTADSTTTGPLFVSVRAVTQDGYYSDLSEVLSMEGSEAAEAASTWRAGAAWWGAGAACVCALALGAALLHAALRHRRLSHSLLRLAATPRYDSRRGQATIDHDDDDVPPIHGFSDDEPLVIA</sequence>
<dbReference type="RefSeq" id="XP_026494001.1">
    <property type="nucleotide sequence ID" value="XM_026638216.2"/>
</dbReference>
<keyword evidence="22" id="KW-0325">Glycoprotein</keyword>
<evidence type="ECO:0000259" key="31">
    <source>
        <dbReference type="PROSITE" id="PS50853"/>
    </source>
</evidence>
<evidence type="ECO:0000256" key="19">
    <source>
        <dbReference type="ARBA" id="ARBA00023136"/>
    </source>
</evidence>
<dbReference type="InterPro" id="IPR000033">
    <property type="entry name" value="LDLR_classB_rpt"/>
</dbReference>
<dbReference type="GO" id="GO:0055038">
    <property type="term" value="C:recycling endosome membrane"/>
    <property type="evidence" value="ECO:0007669"/>
    <property type="project" value="UniProtKB-SubCell"/>
</dbReference>
<dbReference type="GO" id="GO:0030658">
    <property type="term" value="C:transport vesicle membrane"/>
    <property type="evidence" value="ECO:0007669"/>
    <property type="project" value="UniProtKB-SubCell"/>
</dbReference>
<comment type="similarity">
    <text evidence="8">Belongs to the VPS10-related sortilin family. SORL1 subfamily.</text>
</comment>
<dbReference type="PROSITE" id="PS50068">
    <property type="entry name" value="LDLRA_2"/>
    <property type="match status" value="9"/>
</dbReference>
<dbReference type="InterPro" id="IPR002172">
    <property type="entry name" value="LDrepeatLR_classA_rpt"/>
</dbReference>
<feature type="disulfide bond" evidence="26">
    <location>
        <begin position="1109"/>
        <end position="1124"/>
    </location>
</feature>
<dbReference type="PANTHER" id="PTHR12106">
    <property type="entry name" value="SORTILIN RELATED"/>
    <property type="match status" value="1"/>
</dbReference>
<protein>
    <recommendedName>
        <fullName evidence="9">Sortilin-related receptor</fullName>
    </recommendedName>
    <alternativeName>
        <fullName evidence="24">Low-density lipoprotein receptor relative with 11 ligand-binding repeats</fullName>
    </alternativeName>
    <alternativeName>
        <fullName evidence="25">Sorting protein-related receptor containing LDLR class A repeats</fullName>
    </alternativeName>
</protein>
<dbReference type="InterPro" id="IPR036116">
    <property type="entry name" value="FN3_sf"/>
</dbReference>
<dbReference type="FunFam" id="4.10.400.10:FF:000065">
    <property type="entry name" value="Transmembrane protease serine 7"/>
    <property type="match status" value="1"/>
</dbReference>
<dbReference type="InterPro" id="IPR011042">
    <property type="entry name" value="6-blade_b-propeller_TolB-like"/>
</dbReference>
<evidence type="ECO:0000256" key="28">
    <source>
        <dbReference type="SAM" id="MobiDB-lite"/>
    </source>
</evidence>
<keyword evidence="23" id="KW-0968">Cytoplasmic vesicle</keyword>
<dbReference type="InterPro" id="IPR003961">
    <property type="entry name" value="FN3_dom"/>
</dbReference>
<feature type="disulfide bond" evidence="26">
    <location>
        <begin position="1380"/>
        <end position="1398"/>
    </location>
</feature>
<feature type="repeat" description="LDL-receptor class B" evidence="27">
    <location>
        <begin position="804"/>
        <end position="847"/>
    </location>
</feature>
<feature type="disulfide bond" evidence="26">
    <location>
        <begin position="1097"/>
        <end position="1115"/>
    </location>
</feature>
<keyword evidence="29" id="KW-1133">Transmembrane helix</keyword>
<keyword evidence="17" id="KW-0256">Endoplasmic reticulum</keyword>
<evidence type="ECO:0000256" key="12">
    <source>
        <dbReference type="ARBA" id="ARBA00022536"/>
    </source>
</evidence>
<evidence type="ECO:0000256" key="18">
    <source>
        <dbReference type="ARBA" id="ARBA00023034"/>
    </source>
</evidence>
<dbReference type="FunFam" id="4.10.400.10:FF:000011">
    <property type="entry name" value="Low-density lipoprotein receptor-related protein 1"/>
    <property type="match status" value="1"/>
</dbReference>
<feature type="repeat" description="LDL-receptor class B" evidence="27">
    <location>
        <begin position="942"/>
        <end position="986"/>
    </location>
</feature>
<dbReference type="InterPro" id="IPR031778">
    <property type="entry name" value="Sortilin_N"/>
</dbReference>
<feature type="disulfide bond" evidence="26">
    <location>
        <begin position="1325"/>
        <end position="1343"/>
    </location>
</feature>
<dbReference type="SMART" id="SM00060">
    <property type="entry name" value="FN3"/>
    <property type="match status" value="5"/>
</dbReference>
<feature type="disulfide bond" evidence="26">
    <location>
        <begin position="1146"/>
        <end position="1161"/>
    </location>
</feature>
<organism evidence="32 33">
    <name type="scientific">Vanessa tameamea</name>
    <name type="common">Kamehameha butterfly</name>
    <dbReference type="NCBI Taxonomy" id="334116"/>
    <lineage>
        <taxon>Eukaryota</taxon>
        <taxon>Metazoa</taxon>
        <taxon>Ecdysozoa</taxon>
        <taxon>Arthropoda</taxon>
        <taxon>Hexapoda</taxon>
        <taxon>Insecta</taxon>
        <taxon>Pterygota</taxon>
        <taxon>Neoptera</taxon>
        <taxon>Endopterygota</taxon>
        <taxon>Lepidoptera</taxon>
        <taxon>Glossata</taxon>
        <taxon>Ditrysia</taxon>
        <taxon>Papilionoidea</taxon>
        <taxon>Nymphalidae</taxon>
        <taxon>Nymphalinae</taxon>
        <taxon>Vanessa</taxon>
    </lineage>
</organism>
<evidence type="ECO:0000256" key="11">
    <source>
        <dbReference type="ARBA" id="ARBA00022475"/>
    </source>
</evidence>
<keyword evidence="12" id="KW-0245">EGF-like domain</keyword>
<feature type="disulfide bond" evidence="26">
    <location>
        <begin position="1257"/>
        <end position="1269"/>
    </location>
</feature>
<dbReference type="Pfam" id="PF15902">
    <property type="entry name" value="Sortilin-Vps10"/>
    <property type="match status" value="1"/>
</dbReference>
<dbReference type="GO" id="GO:0031901">
    <property type="term" value="C:early endosome membrane"/>
    <property type="evidence" value="ECO:0007669"/>
    <property type="project" value="UniProtKB-SubCell"/>
</dbReference>
<evidence type="ECO:0000313" key="32">
    <source>
        <dbReference type="Proteomes" id="UP001652626"/>
    </source>
</evidence>
<feature type="disulfide bond" evidence="26">
    <location>
        <begin position="1373"/>
        <end position="1385"/>
    </location>
</feature>
<dbReference type="Gene3D" id="2.130.10.10">
    <property type="entry name" value="YVTN repeat-like/Quinoprotein amine dehydrogenase"/>
    <property type="match status" value="1"/>
</dbReference>
<feature type="domain" description="Fibronectin type-III" evidence="31">
    <location>
        <begin position="1606"/>
        <end position="1701"/>
    </location>
</feature>
<accession>A0A8B8ICQ9</accession>
<keyword evidence="16" id="KW-0967">Endosome</keyword>
<dbReference type="CDD" id="cd00112">
    <property type="entry name" value="LDLa"/>
    <property type="match status" value="8"/>
</dbReference>
<comment type="caution">
    <text evidence="26">Lacks conserved residue(s) required for the propagation of feature annotation.</text>
</comment>
<dbReference type="GO" id="GO:0005794">
    <property type="term" value="C:Golgi apparatus"/>
    <property type="evidence" value="ECO:0007669"/>
    <property type="project" value="UniProtKB-SubCell"/>
</dbReference>
<dbReference type="InterPro" id="IPR013783">
    <property type="entry name" value="Ig-like_fold"/>
</dbReference>
<dbReference type="Gene3D" id="3.30.60.270">
    <property type="match status" value="1"/>
</dbReference>
<evidence type="ECO:0000256" key="20">
    <source>
        <dbReference type="ARBA" id="ARBA00023157"/>
    </source>
</evidence>
<keyword evidence="19 29" id="KW-0472">Membrane</keyword>
<evidence type="ECO:0000256" key="9">
    <source>
        <dbReference type="ARBA" id="ARBA00013467"/>
    </source>
</evidence>
<evidence type="ECO:0000256" key="2">
    <source>
        <dbReference type="ARBA" id="ARBA00004158"/>
    </source>
</evidence>
<dbReference type="SUPFAM" id="SSF57424">
    <property type="entry name" value="LDL receptor-like module"/>
    <property type="match status" value="9"/>
</dbReference>
<evidence type="ECO:0000256" key="24">
    <source>
        <dbReference type="ARBA" id="ARBA00029896"/>
    </source>
</evidence>
<evidence type="ECO:0000313" key="33">
    <source>
        <dbReference type="RefSeq" id="XP_026494001.1"/>
    </source>
</evidence>
<dbReference type="GO" id="GO:0005886">
    <property type="term" value="C:plasma membrane"/>
    <property type="evidence" value="ECO:0007669"/>
    <property type="project" value="UniProtKB-SubCell"/>
</dbReference>
<evidence type="ECO:0000256" key="23">
    <source>
        <dbReference type="ARBA" id="ARBA00023329"/>
    </source>
</evidence>
<feature type="disulfide bond" evidence="26">
    <location>
        <begin position="1264"/>
        <end position="1282"/>
    </location>
</feature>
<evidence type="ECO:0000256" key="7">
    <source>
        <dbReference type="ARBA" id="ARBA00004545"/>
    </source>
</evidence>
<dbReference type="Pfam" id="PF00041">
    <property type="entry name" value="fn3"/>
    <property type="match status" value="1"/>
</dbReference>
<dbReference type="PROSITE" id="PS01209">
    <property type="entry name" value="LDLRA_1"/>
    <property type="match status" value="2"/>
</dbReference>
<keyword evidence="18" id="KW-0333">Golgi apparatus</keyword>
<evidence type="ECO:0000256" key="26">
    <source>
        <dbReference type="PROSITE-ProRule" id="PRU00124"/>
    </source>
</evidence>
<feature type="disulfide bond" evidence="26">
    <location>
        <begin position="1090"/>
        <end position="1102"/>
    </location>
</feature>
<dbReference type="Gene3D" id="2.120.10.30">
    <property type="entry name" value="TolB, C-terminal domain"/>
    <property type="match status" value="1"/>
</dbReference>
<dbReference type="Pfam" id="PF00057">
    <property type="entry name" value="Ldl_recept_a"/>
    <property type="match status" value="8"/>
</dbReference>
<dbReference type="SUPFAM" id="SSF63825">
    <property type="entry name" value="YWTD domain"/>
    <property type="match status" value="1"/>
</dbReference>
<name>A0A8B8ICQ9_VANTA</name>
<dbReference type="GO" id="GO:0006892">
    <property type="term" value="P:post-Golgi vesicle-mediated transport"/>
    <property type="evidence" value="ECO:0007669"/>
    <property type="project" value="TreeGrafter"/>
</dbReference>
<reference evidence="33" key="1">
    <citation type="submission" date="2025-08" db="UniProtKB">
        <authorList>
            <consortium name="RefSeq"/>
        </authorList>
    </citation>
    <scope>IDENTIFICATION</scope>
    <source>
        <tissue evidence="33">Whole body</tissue>
    </source>
</reference>
<evidence type="ECO:0000256" key="22">
    <source>
        <dbReference type="ARBA" id="ARBA00023180"/>
    </source>
</evidence>
<keyword evidence="13" id="KW-0254">Endocytosis</keyword>
<feature type="disulfide bond" evidence="26">
    <location>
        <begin position="1337"/>
        <end position="1352"/>
    </location>
</feature>
<dbReference type="InterPro" id="IPR015943">
    <property type="entry name" value="WD40/YVTN_repeat-like_dom_sf"/>
</dbReference>
<dbReference type="Pfam" id="PF15901">
    <property type="entry name" value="Sortilin_C"/>
    <property type="match status" value="1"/>
</dbReference>
<dbReference type="GO" id="GO:0005789">
    <property type="term" value="C:endoplasmic reticulum membrane"/>
    <property type="evidence" value="ECO:0007669"/>
    <property type="project" value="UniProtKB-SubCell"/>
</dbReference>
<feature type="disulfide bond" evidence="26">
    <location>
        <begin position="1392"/>
        <end position="1407"/>
    </location>
</feature>
<feature type="region of interest" description="Disordered" evidence="28">
    <location>
        <begin position="2142"/>
        <end position="2170"/>
    </location>
</feature>
<evidence type="ECO:0000256" key="5">
    <source>
        <dbReference type="ARBA" id="ARBA00004393"/>
    </source>
</evidence>
<dbReference type="GO" id="GO:0006897">
    <property type="term" value="P:endocytosis"/>
    <property type="evidence" value="ECO:0007669"/>
    <property type="project" value="UniProtKB-KW"/>
</dbReference>
<evidence type="ECO:0000256" key="10">
    <source>
        <dbReference type="ARBA" id="ARBA00022448"/>
    </source>
</evidence>
<keyword evidence="15" id="KW-0677">Repeat</keyword>
<keyword evidence="20 26" id="KW-1015">Disulfide bond</keyword>
<gene>
    <name evidence="33" type="primary">LOC113399150</name>
</gene>
<dbReference type="Gene3D" id="4.10.400.10">
    <property type="entry name" value="Low-density Lipoprotein Receptor"/>
    <property type="match status" value="9"/>
</dbReference>
<proteinExistence type="inferred from homology"/>
<evidence type="ECO:0000256" key="3">
    <source>
        <dbReference type="ARBA" id="ARBA00004212"/>
    </source>
</evidence>
<evidence type="ECO:0000256" key="25">
    <source>
        <dbReference type="ARBA" id="ARBA00032450"/>
    </source>
</evidence>
<keyword evidence="10" id="KW-0813">Transport</keyword>
<evidence type="ECO:0000256" key="17">
    <source>
        <dbReference type="ARBA" id="ARBA00022824"/>
    </source>
</evidence>
<dbReference type="GO" id="GO:0032585">
    <property type="term" value="C:multivesicular body membrane"/>
    <property type="evidence" value="ECO:0007669"/>
    <property type="project" value="UniProtKB-SubCell"/>
</dbReference>
<feature type="signal peptide" evidence="30">
    <location>
        <begin position="1"/>
        <end position="23"/>
    </location>
</feature>
<dbReference type="InterPro" id="IPR036055">
    <property type="entry name" value="LDL_receptor-like_sf"/>
</dbReference>
<dbReference type="OMA" id="LCPDGME"/>
<dbReference type="InterPro" id="IPR050310">
    <property type="entry name" value="VPS10-sortilin"/>
</dbReference>
<dbReference type="FunFam" id="2.120.10.30:FF:000241">
    <property type="entry name" value="Low-density lipoprotein receptor-related protein 6"/>
    <property type="match status" value="1"/>
</dbReference>
<dbReference type="InterPro" id="IPR023415">
    <property type="entry name" value="LDLR_class-A_CS"/>
</dbReference>
<dbReference type="PANTHER" id="PTHR12106:SF27">
    <property type="entry name" value="SORTILIN-RELATED RECEPTOR"/>
    <property type="match status" value="1"/>
</dbReference>
<evidence type="ECO:0000256" key="27">
    <source>
        <dbReference type="PROSITE-ProRule" id="PRU00461"/>
    </source>
</evidence>
<feature type="chain" id="PRO_5034647618" description="Sortilin-related receptor" evidence="30">
    <location>
        <begin position="24"/>
        <end position="2170"/>
    </location>
</feature>
<feature type="transmembrane region" description="Helical" evidence="29">
    <location>
        <begin position="2097"/>
        <end position="2121"/>
    </location>
</feature>
<evidence type="ECO:0000256" key="14">
    <source>
        <dbReference type="ARBA" id="ARBA00022729"/>
    </source>
</evidence>
<evidence type="ECO:0000256" key="16">
    <source>
        <dbReference type="ARBA" id="ARBA00022753"/>
    </source>
</evidence>
<evidence type="ECO:0000256" key="21">
    <source>
        <dbReference type="ARBA" id="ARBA00023170"/>
    </source>
</evidence>
<keyword evidence="32" id="KW-1185">Reference proteome</keyword>
<evidence type="ECO:0000256" key="29">
    <source>
        <dbReference type="SAM" id="Phobius"/>
    </source>
</evidence>
<dbReference type="Gene3D" id="2.60.40.10">
    <property type="entry name" value="Immunoglobulins"/>
    <property type="match status" value="3"/>
</dbReference>
<keyword evidence="29" id="KW-0812">Transmembrane</keyword>